<dbReference type="Gene3D" id="3.50.50.60">
    <property type="entry name" value="FAD/NAD(P)-binding domain"/>
    <property type="match status" value="1"/>
</dbReference>
<dbReference type="PANTHER" id="PTHR46091">
    <property type="entry name" value="BLR7054 PROTEIN"/>
    <property type="match status" value="1"/>
</dbReference>
<dbReference type="AlphaFoldDB" id="A0A812T769"/>
<evidence type="ECO:0000256" key="1">
    <source>
        <dbReference type="ARBA" id="ARBA00005855"/>
    </source>
</evidence>
<evidence type="ECO:0000256" key="4">
    <source>
        <dbReference type="ARBA" id="ARBA00022827"/>
    </source>
</evidence>
<accession>A0A812T769</accession>
<dbReference type="EMBL" id="CAJNDS010002525">
    <property type="protein sequence ID" value="CAE7512220.1"/>
    <property type="molecule type" value="Genomic_DNA"/>
</dbReference>
<keyword evidence="6" id="KW-0520">NAD</keyword>
<comment type="caution">
    <text evidence="7">The sequence shown here is derived from an EMBL/GenBank/DDBJ whole genome shotgun (WGS) entry which is preliminary data.</text>
</comment>
<evidence type="ECO:0000256" key="3">
    <source>
        <dbReference type="ARBA" id="ARBA00022729"/>
    </source>
</evidence>
<gene>
    <name evidence="7" type="primary">retsat</name>
    <name evidence="7" type="ORF">SNAT2548_LOCUS28675</name>
</gene>
<keyword evidence="4" id="KW-0274">FAD</keyword>
<evidence type="ECO:0000256" key="6">
    <source>
        <dbReference type="ARBA" id="ARBA00023027"/>
    </source>
</evidence>
<dbReference type="Proteomes" id="UP000604046">
    <property type="component" value="Unassembled WGS sequence"/>
</dbReference>
<evidence type="ECO:0000313" key="7">
    <source>
        <dbReference type="EMBL" id="CAE7512220.1"/>
    </source>
</evidence>
<dbReference type="InterPro" id="IPR036188">
    <property type="entry name" value="FAD/NAD-bd_sf"/>
</dbReference>
<keyword evidence="5" id="KW-0521">NADP</keyword>
<protein>
    <submittedName>
        <fullName evidence="7">Retsat protein</fullName>
    </submittedName>
</protein>
<evidence type="ECO:0000256" key="2">
    <source>
        <dbReference type="ARBA" id="ARBA00022630"/>
    </source>
</evidence>
<evidence type="ECO:0000313" key="8">
    <source>
        <dbReference type="Proteomes" id="UP000604046"/>
    </source>
</evidence>
<dbReference type="SUPFAM" id="SSF51905">
    <property type="entry name" value="FAD/NAD(P)-binding domain"/>
    <property type="match status" value="1"/>
</dbReference>
<keyword evidence="8" id="KW-1185">Reference proteome</keyword>
<dbReference type="OrthoDB" id="38045at2759"/>
<organism evidence="7 8">
    <name type="scientific">Symbiodinium natans</name>
    <dbReference type="NCBI Taxonomy" id="878477"/>
    <lineage>
        <taxon>Eukaryota</taxon>
        <taxon>Sar</taxon>
        <taxon>Alveolata</taxon>
        <taxon>Dinophyceae</taxon>
        <taxon>Suessiales</taxon>
        <taxon>Symbiodiniaceae</taxon>
        <taxon>Symbiodinium</taxon>
    </lineage>
</organism>
<dbReference type="PANTHER" id="PTHR46091:SF3">
    <property type="entry name" value="AMINE OXIDASE DOMAIN-CONTAINING PROTEIN"/>
    <property type="match status" value="1"/>
</dbReference>
<name>A0A812T769_9DINO</name>
<dbReference type="Pfam" id="PF13450">
    <property type="entry name" value="NAD_binding_8"/>
    <property type="match status" value="1"/>
</dbReference>
<dbReference type="InterPro" id="IPR052206">
    <property type="entry name" value="Retinol_saturase"/>
</dbReference>
<keyword evidence="3" id="KW-0732">Signal</keyword>
<reference evidence="7" key="1">
    <citation type="submission" date="2021-02" db="EMBL/GenBank/DDBJ databases">
        <authorList>
            <person name="Dougan E. K."/>
            <person name="Rhodes N."/>
            <person name="Thang M."/>
            <person name="Chan C."/>
        </authorList>
    </citation>
    <scope>NUCLEOTIDE SEQUENCE</scope>
</reference>
<sequence length="230" mass="25716">MREVSTALAALAWYRRRQRARPFPPARVPEDVLRRGLRKQDLPEEADAIIIGAGPAGLALGVMLGRLGRRVLVLEQHDRAGGGLHCFQEQGYDFETGFHYAGEMRKGQELRAIVDSLTNEEVEFANLDTLPKFWSPAALAEVARNCVYQPFTLQLGDKEHGQDFIYDKARKIARLSFTRVLNSLKGANNKGPFSNPLRLFSISAKLKKVVFSDGDKFGVPPPCTIYELCQ</sequence>
<evidence type="ECO:0000256" key="5">
    <source>
        <dbReference type="ARBA" id="ARBA00022857"/>
    </source>
</evidence>
<keyword evidence="2" id="KW-0285">Flavoprotein</keyword>
<proteinExistence type="inferred from homology"/>
<comment type="similarity">
    <text evidence="1">Belongs to the carotenoid/retinoid oxidoreductase family. CrtISO subfamily.</text>
</comment>